<evidence type="ECO:0000313" key="10">
    <source>
        <dbReference type="EMBL" id="KAF9518330.1"/>
    </source>
</evidence>
<dbReference type="GO" id="GO:0042720">
    <property type="term" value="C:mitochondrial inner membrane peptidase complex"/>
    <property type="evidence" value="ECO:0007669"/>
    <property type="project" value="TreeGrafter"/>
</dbReference>
<keyword evidence="11" id="KW-1185">Reference proteome</keyword>
<evidence type="ECO:0000256" key="2">
    <source>
        <dbReference type="ARBA" id="ARBA00022792"/>
    </source>
</evidence>
<dbReference type="InterPro" id="IPR019757">
    <property type="entry name" value="Pept_S26A_signal_pept_1_Lys-AS"/>
</dbReference>
<dbReference type="PANTHER" id="PTHR12383:SF16">
    <property type="entry name" value="MITOCHONDRIAL INNER MEMBRANE PROTEASE SUBUNIT 1"/>
    <property type="match status" value="1"/>
</dbReference>
<dbReference type="Proteomes" id="UP000886523">
    <property type="component" value="Unassembled WGS sequence"/>
</dbReference>
<comment type="subcellular location">
    <subcellularLocation>
        <location evidence="1 8">Mitochondrion inner membrane</location>
    </subcellularLocation>
</comment>
<dbReference type="EMBL" id="MU128926">
    <property type="protein sequence ID" value="KAF9518330.1"/>
    <property type="molecule type" value="Genomic_DNA"/>
</dbReference>
<reference evidence="10" key="1">
    <citation type="journal article" date="2020" name="Nat. Commun.">
        <title>Large-scale genome sequencing of mycorrhizal fungi provides insights into the early evolution of symbiotic traits.</title>
        <authorList>
            <person name="Miyauchi S."/>
            <person name="Kiss E."/>
            <person name="Kuo A."/>
            <person name="Drula E."/>
            <person name="Kohler A."/>
            <person name="Sanchez-Garcia M."/>
            <person name="Morin E."/>
            <person name="Andreopoulos B."/>
            <person name="Barry K.W."/>
            <person name="Bonito G."/>
            <person name="Buee M."/>
            <person name="Carver A."/>
            <person name="Chen C."/>
            <person name="Cichocki N."/>
            <person name="Clum A."/>
            <person name="Culley D."/>
            <person name="Crous P.W."/>
            <person name="Fauchery L."/>
            <person name="Girlanda M."/>
            <person name="Hayes R.D."/>
            <person name="Keri Z."/>
            <person name="LaButti K."/>
            <person name="Lipzen A."/>
            <person name="Lombard V."/>
            <person name="Magnuson J."/>
            <person name="Maillard F."/>
            <person name="Murat C."/>
            <person name="Nolan M."/>
            <person name="Ohm R.A."/>
            <person name="Pangilinan J."/>
            <person name="Pereira M.F."/>
            <person name="Perotto S."/>
            <person name="Peter M."/>
            <person name="Pfister S."/>
            <person name="Riley R."/>
            <person name="Sitrit Y."/>
            <person name="Stielow J.B."/>
            <person name="Szollosi G."/>
            <person name="Zifcakova L."/>
            <person name="Stursova M."/>
            <person name="Spatafora J.W."/>
            <person name="Tedersoo L."/>
            <person name="Vaario L.M."/>
            <person name="Yamada A."/>
            <person name="Yan M."/>
            <person name="Wang P."/>
            <person name="Xu J."/>
            <person name="Bruns T."/>
            <person name="Baldrian P."/>
            <person name="Vilgalys R."/>
            <person name="Dunand C."/>
            <person name="Henrissat B."/>
            <person name="Grigoriev I.V."/>
            <person name="Hibbett D."/>
            <person name="Nagy L.G."/>
            <person name="Martin F.M."/>
        </authorList>
    </citation>
    <scope>NUCLEOTIDE SEQUENCE</scope>
    <source>
        <strain evidence="10">UP504</strain>
    </source>
</reference>
<dbReference type="OrthoDB" id="308440at2759"/>
<dbReference type="InterPro" id="IPR000223">
    <property type="entry name" value="Pept_S26A_signal_pept_1"/>
</dbReference>
<comment type="similarity">
    <text evidence="6">Belongs to the peptidase S26 family. IMP1 subfamily.</text>
</comment>
<dbReference type="GO" id="GO:0004252">
    <property type="term" value="F:serine-type endopeptidase activity"/>
    <property type="evidence" value="ECO:0007669"/>
    <property type="project" value="InterPro"/>
</dbReference>
<dbReference type="NCBIfam" id="TIGR02227">
    <property type="entry name" value="sigpep_I_bact"/>
    <property type="match status" value="1"/>
</dbReference>
<evidence type="ECO:0000256" key="6">
    <source>
        <dbReference type="ARBA" id="ARBA00038445"/>
    </source>
</evidence>
<evidence type="ECO:0000256" key="8">
    <source>
        <dbReference type="RuleBase" id="RU362041"/>
    </source>
</evidence>
<feature type="domain" description="Peptidase S26" evidence="9">
    <location>
        <begin position="25"/>
        <end position="182"/>
    </location>
</feature>
<dbReference type="CDD" id="cd06530">
    <property type="entry name" value="S26_SPase_I"/>
    <property type="match status" value="1"/>
</dbReference>
<evidence type="ECO:0000259" key="9">
    <source>
        <dbReference type="Pfam" id="PF10502"/>
    </source>
</evidence>
<comment type="caution">
    <text evidence="10">The sequence shown here is derived from an EMBL/GenBank/DDBJ whole genome shotgun (WGS) entry which is preliminary data.</text>
</comment>
<dbReference type="EC" id="3.4.21.-" evidence="8"/>
<dbReference type="GO" id="GO:0006627">
    <property type="term" value="P:protein processing involved in protein targeting to mitochondrion"/>
    <property type="evidence" value="ECO:0007669"/>
    <property type="project" value="TreeGrafter"/>
</dbReference>
<evidence type="ECO:0000256" key="1">
    <source>
        <dbReference type="ARBA" id="ARBA00004273"/>
    </source>
</evidence>
<dbReference type="Gene3D" id="2.10.109.10">
    <property type="entry name" value="Umud Fragment, subunit A"/>
    <property type="match status" value="1"/>
</dbReference>
<accession>A0A9P6B6B1</accession>
<evidence type="ECO:0000256" key="5">
    <source>
        <dbReference type="ARBA" id="ARBA00023136"/>
    </source>
</evidence>
<keyword evidence="5" id="KW-0472">Membrane</keyword>
<evidence type="ECO:0000313" key="11">
    <source>
        <dbReference type="Proteomes" id="UP000886523"/>
    </source>
</evidence>
<feature type="active site" evidence="7">
    <location>
        <position position="108"/>
    </location>
</feature>
<keyword evidence="8" id="KW-0645">Protease</keyword>
<organism evidence="10 11">
    <name type="scientific">Hydnum rufescens UP504</name>
    <dbReference type="NCBI Taxonomy" id="1448309"/>
    <lineage>
        <taxon>Eukaryota</taxon>
        <taxon>Fungi</taxon>
        <taxon>Dikarya</taxon>
        <taxon>Basidiomycota</taxon>
        <taxon>Agaricomycotina</taxon>
        <taxon>Agaricomycetes</taxon>
        <taxon>Cantharellales</taxon>
        <taxon>Hydnaceae</taxon>
        <taxon>Hydnum</taxon>
    </lineage>
</organism>
<dbReference type="InterPro" id="IPR052064">
    <property type="entry name" value="Mito_IMP1_subunit"/>
</dbReference>
<gene>
    <name evidence="10" type="ORF">BS47DRAFT_1313528</name>
</gene>
<evidence type="ECO:0000256" key="3">
    <source>
        <dbReference type="ARBA" id="ARBA00022801"/>
    </source>
</evidence>
<name>A0A9P6B6B1_9AGAM</name>
<dbReference type="GO" id="GO:0006465">
    <property type="term" value="P:signal peptide processing"/>
    <property type="evidence" value="ECO:0007669"/>
    <property type="project" value="InterPro"/>
</dbReference>
<keyword evidence="4 8" id="KW-0496">Mitochondrion</keyword>
<dbReference type="InterPro" id="IPR019533">
    <property type="entry name" value="Peptidase_S26"/>
</dbReference>
<dbReference type="PRINTS" id="PR00727">
    <property type="entry name" value="LEADERPTASE"/>
</dbReference>
<keyword evidence="3 8" id="KW-0378">Hydrolase</keyword>
<dbReference type="PROSITE" id="PS00760">
    <property type="entry name" value="SPASE_I_2"/>
    <property type="match status" value="1"/>
</dbReference>
<dbReference type="InterPro" id="IPR036286">
    <property type="entry name" value="LexA/Signal_pep-like_sf"/>
</dbReference>
<proteinExistence type="inferred from homology"/>
<keyword evidence="2 8" id="KW-0999">Mitochondrion inner membrane</keyword>
<feature type="active site" evidence="7">
    <location>
        <position position="47"/>
    </location>
</feature>
<evidence type="ECO:0000256" key="4">
    <source>
        <dbReference type="ARBA" id="ARBA00023128"/>
    </source>
</evidence>
<dbReference type="AlphaFoldDB" id="A0A9P6B6B1"/>
<sequence>MDRLDFRRMLWSGLRSARPAVVSINAVLIWHLVTEHIGSIKPTEGPSMLPTLANGGDWVITDRISHRLTLPKILRHGDQPPSNSHPSLTRGSLISYKSPIDRTRLVCKRLIGLPGDMICINPHSAPASLNDQKSGAARPVRHTVVPANHFWVQGDNLAATLDSQTYGPVPFGLFDGQVRAIVRLWPLEIRRVSNGLDYIDN</sequence>
<protein>
    <recommendedName>
        <fullName evidence="8">Mitochondrial inner membrane protease subunit</fullName>
        <ecNumber evidence="8">3.4.21.-</ecNumber>
    </recommendedName>
</protein>
<dbReference type="PANTHER" id="PTHR12383">
    <property type="entry name" value="PROTEASE FAMILY S26 MITOCHONDRIAL INNER MEMBRANE PROTEASE-RELATED"/>
    <property type="match status" value="1"/>
</dbReference>
<dbReference type="Pfam" id="PF10502">
    <property type="entry name" value="Peptidase_S26"/>
    <property type="match status" value="1"/>
</dbReference>
<dbReference type="SUPFAM" id="SSF51306">
    <property type="entry name" value="LexA/Signal peptidase"/>
    <property type="match status" value="1"/>
</dbReference>
<evidence type="ECO:0000256" key="7">
    <source>
        <dbReference type="PIRSR" id="PIRSR600223-1"/>
    </source>
</evidence>